<feature type="region of interest" description="Disordered" evidence="1">
    <location>
        <begin position="1"/>
        <end position="28"/>
    </location>
</feature>
<feature type="transmembrane region" description="Helical" evidence="2">
    <location>
        <begin position="33"/>
        <end position="56"/>
    </location>
</feature>
<reference evidence="3 4" key="1">
    <citation type="journal article" date="2015" name="Stand. Genomic Sci.">
        <title>Genomic Encyclopedia of Bacterial and Archaeal Type Strains, Phase III: the genomes of soil and plant-associated and newly described type strains.</title>
        <authorList>
            <person name="Whitman W.B."/>
            <person name="Woyke T."/>
            <person name="Klenk H.P."/>
            <person name="Zhou Y."/>
            <person name="Lilburn T.G."/>
            <person name="Beck B.J."/>
            <person name="De Vos P."/>
            <person name="Vandamme P."/>
            <person name="Eisen J.A."/>
            <person name="Garrity G."/>
            <person name="Hugenholtz P."/>
            <person name="Kyrpides N.C."/>
        </authorList>
    </citation>
    <scope>NUCLEOTIDE SEQUENCE [LARGE SCALE GENOMIC DNA]</scope>
    <source>
        <strain evidence="3 4">RF6</strain>
    </source>
</reference>
<dbReference type="Proteomes" id="UP000291832">
    <property type="component" value="Unassembled WGS sequence"/>
</dbReference>
<dbReference type="AlphaFoldDB" id="A0A4Q7TYZ7"/>
<sequence>MADRQSTTHTGPVTHAAHSGPSGRDKRPEPSSFVRILGVIVLLGLILIAFLVAFALPGLRAEPTDVPVALVAPDAVAAQLEAAAEDAAPGAIAWTSAEDLSEALRMIREREVVGALAVGADGLTALAPSAAGPTIAALVTETSQRIGDAAGLPVTVTDPLPFTEDDPRGIGLSAGALPIALGGWIAAVGIIATVRGSSRRVIAALGFAVLGGAAMVAVLRFWLGTFDAHYPALAAAGMLGIAATSLLVLGLQRLLKGLGITIAALILILLGNPLSGLTTPRELLPVPWGDIGQFLPPGATGALLRNVGFFDAATAWGPALVLAGWALIGVCAYALGGVRERRAAAALTGAFGEMPAKAG</sequence>
<feature type="transmembrane region" description="Helical" evidence="2">
    <location>
        <begin position="201"/>
        <end position="223"/>
    </location>
</feature>
<name>A0A4Q7TYZ7_9MICO</name>
<keyword evidence="4" id="KW-1185">Reference proteome</keyword>
<proteinExistence type="predicted"/>
<keyword evidence="2" id="KW-1133">Transmembrane helix</keyword>
<feature type="transmembrane region" description="Helical" evidence="2">
    <location>
        <begin position="229"/>
        <end position="251"/>
    </location>
</feature>
<keyword evidence="2" id="KW-0472">Membrane</keyword>
<protein>
    <recommendedName>
        <fullName evidence="5">ABC transporter permease</fullName>
    </recommendedName>
</protein>
<feature type="transmembrane region" description="Helical" evidence="2">
    <location>
        <begin position="170"/>
        <end position="194"/>
    </location>
</feature>
<comment type="caution">
    <text evidence="3">The sequence shown here is derived from an EMBL/GenBank/DDBJ whole genome shotgun (WGS) entry which is preliminary data.</text>
</comment>
<feature type="transmembrane region" description="Helical" evidence="2">
    <location>
        <begin position="315"/>
        <end position="335"/>
    </location>
</feature>
<keyword evidence="2" id="KW-0812">Transmembrane</keyword>
<evidence type="ECO:0008006" key="5">
    <source>
        <dbReference type="Google" id="ProtNLM"/>
    </source>
</evidence>
<evidence type="ECO:0000313" key="4">
    <source>
        <dbReference type="Proteomes" id="UP000291832"/>
    </source>
</evidence>
<evidence type="ECO:0000256" key="2">
    <source>
        <dbReference type="SAM" id="Phobius"/>
    </source>
</evidence>
<gene>
    <name evidence="3" type="ORF">EV139_1781</name>
</gene>
<dbReference type="OrthoDB" id="2151407at2"/>
<feature type="transmembrane region" description="Helical" evidence="2">
    <location>
        <begin position="258"/>
        <end position="278"/>
    </location>
</feature>
<dbReference type="EMBL" id="SHKI01000004">
    <property type="protein sequence ID" value="RZT66345.1"/>
    <property type="molecule type" value="Genomic_DNA"/>
</dbReference>
<organism evidence="3 4">
    <name type="scientific">Leucobacter luti</name>
    <dbReference type="NCBI Taxonomy" id="340320"/>
    <lineage>
        <taxon>Bacteria</taxon>
        <taxon>Bacillati</taxon>
        <taxon>Actinomycetota</taxon>
        <taxon>Actinomycetes</taxon>
        <taxon>Micrococcales</taxon>
        <taxon>Microbacteriaceae</taxon>
        <taxon>Leucobacter</taxon>
    </lineage>
</organism>
<feature type="compositionally biased region" description="Polar residues" evidence="1">
    <location>
        <begin position="1"/>
        <end position="11"/>
    </location>
</feature>
<dbReference type="RefSeq" id="WP_157993023.1">
    <property type="nucleotide sequence ID" value="NZ_QYAG01000001.1"/>
</dbReference>
<evidence type="ECO:0000313" key="3">
    <source>
        <dbReference type="EMBL" id="RZT66345.1"/>
    </source>
</evidence>
<accession>A0A4Q7TYZ7</accession>
<evidence type="ECO:0000256" key="1">
    <source>
        <dbReference type="SAM" id="MobiDB-lite"/>
    </source>
</evidence>